<dbReference type="EMBL" id="RIBZ01000499">
    <property type="protein sequence ID" value="RNG12959.1"/>
    <property type="molecule type" value="Genomic_DNA"/>
</dbReference>
<keyword evidence="2" id="KW-1185">Reference proteome</keyword>
<proteinExistence type="predicted"/>
<dbReference type="Proteomes" id="UP000275401">
    <property type="component" value="Unassembled WGS sequence"/>
</dbReference>
<organism evidence="1 2">
    <name type="scientific">Streptomyces botrytidirepellens</name>
    <dbReference type="NCBI Taxonomy" id="2486417"/>
    <lineage>
        <taxon>Bacteria</taxon>
        <taxon>Bacillati</taxon>
        <taxon>Actinomycetota</taxon>
        <taxon>Actinomycetes</taxon>
        <taxon>Kitasatosporales</taxon>
        <taxon>Streptomycetaceae</taxon>
        <taxon>Streptomyces</taxon>
    </lineage>
</organism>
<evidence type="ECO:0000313" key="1">
    <source>
        <dbReference type="EMBL" id="RNG12959.1"/>
    </source>
</evidence>
<name>A0A3M8V7D8_9ACTN</name>
<reference evidence="1 2" key="1">
    <citation type="submission" date="2018-11" db="EMBL/GenBank/DDBJ databases">
        <title>The Potential of Streptomyces as Biocontrol Agents against the Tomato grey mould, Botrytis cinerea (Gray mold) Frontiers in Microbiology.</title>
        <authorList>
            <person name="Li D."/>
        </authorList>
    </citation>
    <scope>NUCLEOTIDE SEQUENCE [LARGE SCALE GENOMIC DNA]</scope>
    <source>
        <strain evidence="1 2">NEAU-LD23</strain>
    </source>
</reference>
<gene>
    <name evidence="1" type="ORF">EEJ42_31975</name>
</gene>
<dbReference type="AlphaFoldDB" id="A0A3M8V7D8"/>
<dbReference type="RefSeq" id="WP_123105391.1">
    <property type="nucleotide sequence ID" value="NZ_RIBZ01000499.1"/>
</dbReference>
<comment type="caution">
    <text evidence="1">The sequence shown here is derived from an EMBL/GenBank/DDBJ whole genome shotgun (WGS) entry which is preliminary data.</text>
</comment>
<accession>A0A3M8V7D8</accession>
<evidence type="ECO:0000313" key="2">
    <source>
        <dbReference type="Proteomes" id="UP000275401"/>
    </source>
</evidence>
<protein>
    <submittedName>
        <fullName evidence="1">Uncharacterized protein</fullName>
    </submittedName>
</protein>
<sequence length="300" mass="32920">MPTAAETDRQIRRLYNIAYRIDPIGRMLTNPHADTATVTYAMARIPKALSAANRLLALPGVAEHPETPYARSFLNTAQRQLNAPTTRLLLIANHARQAAAHADATDDDLQVIVFRNIEHRCRNLTATARVEPALGRRGWTRNDHVASDRLQHWAAQWGLTTDPTPPPAATPQAPAEMVRQAAARAAIRNRCAAGIRCTEPDCQTYGALKVTTLPGAWLCPACIPKANARLAAHGCAPDTIRPDPGAIPDGARYIVSMHNVIGPGTRSIDCDTPQRAQFIAETERPFNNTFYNIWIALPRR</sequence>